<reference evidence="6" key="1">
    <citation type="submission" date="2021-02" db="EMBL/GenBank/DDBJ databases">
        <title>First Annotated Genome of the Yellow-green Alga Tribonema minus.</title>
        <authorList>
            <person name="Mahan K.M."/>
        </authorList>
    </citation>
    <scope>NUCLEOTIDE SEQUENCE</scope>
    <source>
        <strain evidence="6">UTEX B ZZ1240</strain>
    </source>
</reference>
<accession>A0A836C8E8</accession>
<dbReference type="AlphaFoldDB" id="A0A836C8E8"/>
<evidence type="ECO:0000256" key="4">
    <source>
        <dbReference type="PROSITE-ProRule" id="PRU00134"/>
    </source>
</evidence>
<evidence type="ECO:0000313" key="7">
    <source>
        <dbReference type="Proteomes" id="UP000664859"/>
    </source>
</evidence>
<evidence type="ECO:0000256" key="3">
    <source>
        <dbReference type="ARBA" id="ARBA00022833"/>
    </source>
</evidence>
<evidence type="ECO:0000256" key="2">
    <source>
        <dbReference type="ARBA" id="ARBA00022771"/>
    </source>
</evidence>
<dbReference type="InterPro" id="IPR002893">
    <property type="entry name" value="Znf_MYND"/>
</dbReference>
<dbReference type="SUPFAM" id="SSF144232">
    <property type="entry name" value="HIT/MYND zinc finger-like"/>
    <property type="match status" value="1"/>
</dbReference>
<keyword evidence="3" id="KW-0862">Zinc</keyword>
<sequence>MTLVATRAIAAGDAVTRETVKLSVTTQARLEEMRLWHGYTCTCARCAAPDLGFGLPCPAAERCRGTLAPLLPASSARPPVNLDGPPSRRSRTLYAAAAANCDDIAAARLSVEDGSVITSRARVHGLAAKTEMDALRVLECTVAGCDCGAECDSVHPVIKDGVPYAMNALKSLQHASIAAAAAVEAPGANAAAAAAAAVAAARCPRLVPHLRRYVPVVATMLGPQSEEALDMAAALGVLPGGDAPLYCANCCTVPTAAALNLKSCGRCRCVRYCGAACQRAHYARHHKRVCRRFAALVSERGGSGGAGGAAPVDFSGMGGGEGDADLRMFR</sequence>
<comment type="caution">
    <text evidence="6">The sequence shown here is derived from an EMBL/GenBank/DDBJ whole genome shotgun (WGS) entry which is preliminary data.</text>
</comment>
<keyword evidence="7" id="KW-1185">Reference proteome</keyword>
<evidence type="ECO:0000313" key="6">
    <source>
        <dbReference type="EMBL" id="KAG5175977.1"/>
    </source>
</evidence>
<dbReference type="GO" id="GO:0008270">
    <property type="term" value="F:zinc ion binding"/>
    <property type="evidence" value="ECO:0007669"/>
    <property type="project" value="UniProtKB-KW"/>
</dbReference>
<dbReference type="Gene3D" id="6.10.140.2220">
    <property type="match status" value="1"/>
</dbReference>
<dbReference type="Pfam" id="PF01753">
    <property type="entry name" value="zf-MYND"/>
    <property type="match status" value="1"/>
</dbReference>
<organism evidence="6 7">
    <name type="scientific">Tribonema minus</name>
    <dbReference type="NCBI Taxonomy" id="303371"/>
    <lineage>
        <taxon>Eukaryota</taxon>
        <taxon>Sar</taxon>
        <taxon>Stramenopiles</taxon>
        <taxon>Ochrophyta</taxon>
        <taxon>PX clade</taxon>
        <taxon>Xanthophyceae</taxon>
        <taxon>Tribonematales</taxon>
        <taxon>Tribonemataceae</taxon>
        <taxon>Tribonema</taxon>
    </lineage>
</organism>
<feature type="domain" description="MYND-type" evidence="5">
    <location>
        <begin position="247"/>
        <end position="290"/>
    </location>
</feature>
<name>A0A836C8E8_9STRA</name>
<dbReference type="PROSITE" id="PS01360">
    <property type="entry name" value="ZF_MYND_1"/>
    <property type="match status" value="1"/>
</dbReference>
<keyword evidence="1" id="KW-0479">Metal-binding</keyword>
<dbReference type="PROSITE" id="PS50865">
    <property type="entry name" value="ZF_MYND_2"/>
    <property type="match status" value="1"/>
</dbReference>
<proteinExistence type="predicted"/>
<keyword evidence="2 4" id="KW-0863">Zinc-finger</keyword>
<dbReference type="Proteomes" id="UP000664859">
    <property type="component" value="Unassembled WGS sequence"/>
</dbReference>
<evidence type="ECO:0000259" key="5">
    <source>
        <dbReference type="PROSITE" id="PS50865"/>
    </source>
</evidence>
<protein>
    <recommendedName>
        <fullName evidence="5">MYND-type domain-containing protein</fullName>
    </recommendedName>
</protein>
<dbReference type="EMBL" id="JAFCMP010000542">
    <property type="protein sequence ID" value="KAG5175977.1"/>
    <property type="molecule type" value="Genomic_DNA"/>
</dbReference>
<dbReference type="OrthoDB" id="186739at2759"/>
<gene>
    <name evidence="6" type="ORF">JKP88DRAFT_249784</name>
</gene>
<evidence type="ECO:0000256" key="1">
    <source>
        <dbReference type="ARBA" id="ARBA00022723"/>
    </source>
</evidence>